<feature type="domain" description="USP" evidence="7">
    <location>
        <begin position="46"/>
        <end position="446"/>
    </location>
</feature>
<dbReference type="InterPro" id="IPR038765">
    <property type="entry name" value="Papain-like_cys_pep_sf"/>
</dbReference>
<accession>A0A168P8Q3</accession>
<evidence type="ECO:0000256" key="3">
    <source>
        <dbReference type="ARBA" id="ARBA00012759"/>
    </source>
</evidence>
<dbReference type="InterPro" id="IPR001394">
    <property type="entry name" value="Peptidase_C19_UCH"/>
</dbReference>
<feature type="region of interest" description="Disordered" evidence="6">
    <location>
        <begin position="454"/>
        <end position="570"/>
    </location>
</feature>
<dbReference type="EMBL" id="LT553633">
    <property type="protein sequence ID" value="SAM01957.1"/>
    <property type="molecule type" value="Genomic_DNA"/>
</dbReference>
<dbReference type="InterPro" id="IPR050164">
    <property type="entry name" value="Peptidase_C19"/>
</dbReference>
<dbReference type="Pfam" id="PF00443">
    <property type="entry name" value="UCH"/>
    <property type="match status" value="1"/>
</dbReference>
<dbReference type="GO" id="GO:0006508">
    <property type="term" value="P:proteolysis"/>
    <property type="evidence" value="ECO:0007669"/>
    <property type="project" value="UniProtKB-KW"/>
</dbReference>
<dbReference type="PROSITE" id="PS50235">
    <property type="entry name" value="USP_3"/>
    <property type="match status" value="1"/>
</dbReference>
<dbReference type="PANTHER" id="PTHR24006">
    <property type="entry name" value="UBIQUITIN CARBOXYL-TERMINAL HYDROLASE"/>
    <property type="match status" value="1"/>
</dbReference>
<name>A0A168P8Q3_ABSGL</name>
<dbReference type="InParanoid" id="A0A168P8Q3"/>
<evidence type="ECO:0000256" key="1">
    <source>
        <dbReference type="ARBA" id="ARBA00000707"/>
    </source>
</evidence>
<feature type="compositionally biased region" description="Basic and acidic residues" evidence="6">
    <location>
        <begin position="470"/>
        <end position="480"/>
    </location>
</feature>
<proteinExistence type="inferred from homology"/>
<reference evidence="8" key="1">
    <citation type="submission" date="2016-04" db="EMBL/GenBank/DDBJ databases">
        <authorList>
            <person name="Evans L.H."/>
            <person name="Alamgir A."/>
            <person name="Owens N."/>
            <person name="Weber N.D."/>
            <person name="Virtaneva K."/>
            <person name="Barbian K."/>
            <person name="Babar A."/>
            <person name="Rosenke K."/>
        </authorList>
    </citation>
    <scope>NUCLEOTIDE SEQUENCE [LARGE SCALE GENOMIC DNA]</scope>
    <source>
        <strain evidence="8">CBS 101.48</strain>
    </source>
</reference>
<dbReference type="CDD" id="cd02663">
    <property type="entry name" value="Peptidase_C19G"/>
    <property type="match status" value="1"/>
</dbReference>
<evidence type="ECO:0000313" key="9">
    <source>
        <dbReference type="Proteomes" id="UP000078561"/>
    </source>
</evidence>
<keyword evidence="4" id="KW-0645">Protease</keyword>
<feature type="compositionally biased region" description="Polar residues" evidence="6">
    <location>
        <begin position="460"/>
        <end position="469"/>
    </location>
</feature>
<organism evidence="8">
    <name type="scientific">Absidia glauca</name>
    <name type="common">Pin mould</name>
    <dbReference type="NCBI Taxonomy" id="4829"/>
    <lineage>
        <taxon>Eukaryota</taxon>
        <taxon>Fungi</taxon>
        <taxon>Fungi incertae sedis</taxon>
        <taxon>Mucoromycota</taxon>
        <taxon>Mucoromycotina</taxon>
        <taxon>Mucoromycetes</taxon>
        <taxon>Mucorales</taxon>
        <taxon>Cunninghamellaceae</taxon>
        <taxon>Absidia</taxon>
    </lineage>
</organism>
<evidence type="ECO:0000256" key="2">
    <source>
        <dbReference type="ARBA" id="ARBA00009085"/>
    </source>
</evidence>
<dbReference type="PANTHER" id="PTHR24006:SF733">
    <property type="entry name" value="RE52890P"/>
    <property type="match status" value="1"/>
</dbReference>
<dbReference type="GO" id="GO:0004843">
    <property type="term" value="F:cysteine-type deubiquitinase activity"/>
    <property type="evidence" value="ECO:0007669"/>
    <property type="project" value="UniProtKB-EC"/>
</dbReference>
<comment type="catalytic activity">
    <reaction evidence="1">
        <text>Thiol-dependent hydrolysis of ester, thioester, amide, peptide and isopeptide bonds formed by the C-terminal Gly of ubiquitin (a 76-residue protein attached to proteins as an intracellular targeting signal).</text>
        <dbReference type="EC" id="3.4.19.12"/>
    </reaction>
</comment>
<feature type="region of interest" description="Disordered" evidence="6">
    <location>
        <begin position="226"/>
        <end position="247"/>
    </location>
</feature>
<dbReference type="InterPro" id="IPR028889">
    <property type="entry name" value="USP"/>
</dbReference>
<dbReference type="FunCoup" id="A0A168P8Q3">
    <property type="interactions" value="435"/>
</dbReference>
<evidence type="ECO:0000256" key="6">
    <source>
        <dbReference type="SAM" id="MobiDB-lite"/>
    </source>
</evidence>
<dbReference type="Proteomes" id="UP000078561">
    <property type="component" value="Unassembled WGS sequence"/>
</dbReference>
<dbReference type="STRING" id="4829.A0A168P8Q3"/>
<evidence type="ECO:0000259" key="7">
    <source>
        <dbReference type="PROSITE" id="PS50235"/>
    </source>
</evidence>
<dbReference type="GO" id="GO:0005829">
    <property type="term" value="C:cytosol"/>
    <property type="evidence" value="ECO:0007669"/>
    <property type="project" value="TreeGrafter"/>
</dbReference>
<gene>
    <name evidence="8" type="primary">ABSGL_07712.1 scaffold 9091</name>
</gene>
<evidence type="ECO:0000313" key="8">
    <source>
        <dbReference type="EMBL" id="SAM01957.1"/>
    </source>
</evidence>
<comment type="similarity">
    <text evidence="2">Belongs to the peptidase C19 family.</text>
</comment>
<dbReference type="AlphaFoldDB" id="A0A168P8Q3"/>
<dbReference type="Gene3D" id="3.90.70.10">
    <property type="entry name" value="Cysteine proteinases"/>
    <property type="match status" value="1"/>
</dbReference>
<dbReference type="EC" id="3.4.19.12" evidence="3"/>
<feature type="compositionally biased region" description="Low complexity" evidence="6">
    <location>
        <begin position="238"/>
        <end position="247"/>
    </location>
</feature>
<dbReference type="GO" id="GO:0016579">
    <property type="term" value="P:protein deubiquitination"/>
    <property type="evidence" value="ECO:0007669"/>
    <property type="project" value="InterPro"/>
</dbReference>
<sequence length="570" mass="64287">MASTSLFKWMGIGTMTKPPHDASTVEEGERYLGLENLSFSFLVPAIVWEHMVRTKNYCNSVLQALYYCKPFRDCLSHFPLSTSTIAINHSNTGLSNINPDYPASTSQPYLIPTTSSPHINGRTSNNPAIPGSKSLPHHGLTADTPLGAHLSPGLEDTLFAALKDLFWEISTHRKKTGVVAPVKFINKVKKENELFRSSMHQDAHEFLNYLLNTIAEDVEKYQNRELGESDRSHGSIHSSTSDTNTDSSRSTWVHQLFEGVFSNETKCLTCETITSRDESFMDLSIDVEMNSSVTSCLRQFSASETMCHKNKYFCDECSGLQEAERRMKIKKLPNILALHLKRFKYQEQLQKYIKLTYRVVFPFELRLFNTCDDTEDADRLYELWACVIHIGSGPHHGHYVTIIKSNGQWMLFDDDEVTNIEEEDIQKYFSDLPGSGCGYVLFYQAVDLTTIHESDDSHHYSNGNNSNTRFNDDDAMHSQHESPSFHYTNGNTLPSSPSSSPQGLQNSNTSSNAHFHPPTLVTDIPSQNPDLTSNMEQGATNNRGSSPPSAPSRTRTWGLGRKIRDKREKK</sequence>
<feature type="compositionally biased region" description="Basic residues" evidence="6">
    <location>
        <begin position="561"/>
        <end position="570"/>
    </location>
</feature>
<keyword evidence="5" id="KW-0378">Hydrolase</keyword>
<dbReference type="SUPFAM" id="SSF54001">
    <property type="entry name" value="Cysteine proteinases"/>
    <property type="match status" value="1"/>
</dbReference>
<dbReference type="OrthoDB" id="27652at2759"/>
<evidence type="ECO:0000256" key="4">
    <source>
        <dbReference type="ARBA" id="ARBA00022670"/>
    </source>
</evidence>
<dbReference type="GO" id="GO:0005634">
    <property type="term" value="C:nucleus"/>
    <property type="evidence" value="ECO:0007669"/>
    <property type="project" value="TreeGrafter"/>
</dbReference>
<feature type="compositionally biased region" description="Low complexity" evidence="6">
    <location>
        <begin position="488"/>
        <end position="508"/>
    </location>
</feature>
<evidence type="ECO:0000256" key="5">
    <source>
        <dbReference type="ARBA" id="ARBA00022801"/>
    </source>
</evidence>
<keyword evidence="9" id="KW-1185">Reference proteome</keyword>
<protein>
    <recommendedName>
        <fullName evidence="3">ubiquitinyl hydrolase 1</fullName>
        <ecNumber evidence="3">3.4.19.12</ecNumber>
    </recommendedName>
</protein>
<feature type="compositionally biased region" description="Polar residues" evidence="6">
    <location>
        <begin position="524"/>
        <end position="544"/>
    </location>
</feature>